<sequence length="267" mass="30273">MAIFDISHCFEYKPSPVLLNTTEIDFERGHGSFYVAGETLHFTENTNRAQLLEFKKHVLCRIKDAEIRNEISAHFDDILSQGGFMFLLDEALRKGLKKVEGLPSIKNLFLNIIPDGQKIYIEIRLDLNDICCTSNPIPEGNPDIIASICARLCLIINDDDEFDAKPEFVLLKTENPHFKAGLSDCPRWRLDEVLNFFLRLFGQHSIRHIEIEGIKKDPYAFQVILSETDEPPSATQIPSVDETSEQNDTNTNSQSPRSQVCDAGKFA</sequence>
<feature type="compositionally biased region" description="Polar residues" evidence="1">
    <location>
        <begin position="246"/>
        <end position="258"/>
    </location>
</feature>
<protein>
    <submittedName>
        <fullName evidence="2">Uncharacterized protein</fullName>
    </submittedName>
</protein>
<dbReference type="AlphaFoldDB" id="A0A516SFI9"/>
<reference evidence="3" key="1">
    <citation type="submission" date="2019-07" db="EMBL/GenBank/DDBJ databases">
        <title>Chitinimonas sp. nov., isolated from Ny-Alesund, arctica soil.</title>
        <authorList>
            <person name="Xu Q."/>
            <person name="Peng F."/>
        </authorList>
    </citation>
    <scope>NUCLEOTIDE SEQUENCE [LARGE SCALE GENOMIC DNA]</scope>
    <source>
        <strain evidence="3">R3-44</strain>
    </source>
</reference>
<proteinExistence type="predicted"/>
<dbReference type="EMBL" id="CP041730">
    <property type="protein sequence ID" value="QDQ26924.1"/>
    <property type="molecule type" value="Genomic_DNA"/>
</dbReference>
<dbReference type="Proteomes" id="UP000317550">
    <property type="component" value="Chromosome"/>
</dbReference>
<dbReference type="KEGG" id="cari:FNU76_11435"/>
<gene>
    <name evidence="2" type="ORF">FNU76_11435</name>
</gene>
<feature type="region of interest" description="Disordered" evidence="1">
    <location>
        <begin position="230"/>
        <end position="267"/>
    </location>
</feature>
<dbReference type="RefSeq" id="WP_144278317.1">
    <property type="nucleotide sequence ID" value="NZ_CP041730.1"/>
</dbReference>
<accession>A0A516SFI9</accession>
<organism evidence="2 3">
    <name type="scientific">Chitinimonas arctica</name>
    <dbReference type="NCBI Taxonomy" id="2594795"/>
    <lineage>
        <taxon>Bacteria</taxon>
        <taxon>Pseudomonadati</taxon>
        <taxon>Pseudomonadota</taxon>
        <taxon>Betaproteobacteria</taxon>
        <taxon>Neisseriales</taxon>
        <taxon>Chitinibacteraceae</taxon>
        <taxon>Chitinimonas</taxon>
    </lineage>
</organism>
<evidence type="ECO:0000313" key="3">
    <source>
        <dbReference type="Proteomes" id="UP000317550"/>
    </source>
</evidence>
<name>A0A516SFI9_9NEIS</name>
<evidence type="ECO:0000256" key="1">
    <source>
        <dbReference type="SAM" id="MobiDB-lite"/>
    </source>
</evidence>
<keyword evidence="3" id="KW-1185">Reference proteome</keyword>
<evidence type="ECO:0000313" key="2">
    <source>
        <dbReference type="EMBL" id="QDQ26924.1"/>
    </source>
</evidence>